<dbReference type="OrthoDB" id="301415at2759"/>
<comment type="caution">
    <text evidence="2">The sequence shown here is derived from an EMBL/GenBank/DDBJ whole genome shotgun (WGS) entry which is preliminary data.</text>
</comment>
<protein>
    <submittedName>
        <fullName evidence="2">(spotted green pufferfish) hypothetical protein</fullName>
    </submittedName>
</protein>
<sequence length="436" mass="46925">MSDPETFSSCSMISDPSDRPSSGQSVGAEKDPASALVSDLYIHEREIQDLILCPKVAQEEFEGPGCDSRVVTCACEHMAEHCFCHSRQGGVMLDRESDVSQSKTLIAHAGDACEAAGWINDAQQSGAEVMRLPPQMPCCDNSVELWLDACQYLAGEAPGDLLHESGVSVMQEVPGLTENLDFPTANTPVSGYSPDGPEGIGCSDDDTVGRGPPVERWSSVDSWASALSDWTGIITALPEDLTTAFTEIGAEIDALTQALAEVNAHLHKETSDEAKVEGPAGQSQPLMGVQDQPLKPQNLPDSSVLSGQGCLPRCLQDGDGSQSVRMLCDANTTTQRGKEREKIQSRRAELAPCHTHLSAPTLSPSDPVASTGGDVADVIPEFLDPADVDLRGYDGQDFLISNNKNQVILKIIEDTDLEKAHRELLKEEVRWLLIRF</sequence>
<gene>
    <name evidence="2" type="ORF">GSTENG00014417001</name>
</gene>
<organism evidence="2">
    <name type="scientific">Tetraodon nigroviridis</name>
    <name type="common">Spotted green pufferfish</name>
    <name type="synonym">Chelonodon nigroviridis</name>
    <dbReference type="NCBI Taxonomy" id="99883"/>
    <lineage>
        <taxon>Eukaryota</taxon>
        <taxon>Metazoa</taxon>
        <taxon>Chordata</taxon>
        <taxon>Craniata</taxon>
        <taxon>Vertebrata</taxon>
        <taxon>Euteleostomi</taxon>
        <taxon>Actinopterygii</taxon>
        <taxon>Neopterygii</taxon>
        <taxon>Teleostei</taxon>
        <taxon>Neoteleostei</taxon>
        <taxon>Acanthomorphata</taxon>
        <taxon>Eupercaria</taxon>
        <taxon>Tetraodontiformes</taxon>
        <taxon>Tetradontoidea</taxon>
        <taxon>Tetraodontidae</taxon>
        <taxon>Tetraodon</taxon>
    </lineage>
</organism>
<reference evidence="2" key="1">
    <citation type="journal article" date="2004" name="Nature">
        <title>Genome duplication in the teleost fish Tetraodon nigroviridis reveals the early vertebrate proto-karyotype.</title>
        <authorList>
            <person name="Jaillon O."/>
            <person name="Aury J.-M."/>
            <person name="Brunet F."/>
            <person name="Petit J.-L."/>
            <person name="Stange-Thomann N."/>
            <person name="Mauceli E."/>
            <person name="Bouneau L."/>
            <person name="Fischer C."/>
            <person name="Ozouf-Costaz C."/>
            <person name="Bernot A."/>
            <person name="Nicaud S."/>
            <person name="Jaffe D."/>
            <person name="Fisher S."/>
            <person name="Lutfalla G."/>
            <person name="Dossat C."/>
            <person name="Segurens B."/>
            <person name="Dasilva C."/>
            <person name="Salanoubat M."/>
            <person name="Levy M."/>
            <person name="Boudet N."/>
            <person name="Castellano S."/>
            <person name="Anthouard V."/>
            <person name="Jubin C."/>
            <person name="Castelli V."/>
            <person name="Katinka M."/>
            <person name="Vacherie B."/>
            <person name="Biemont C."/>
            <person name="Skalli Z."/>
            <person name="Cattolico L."/>
            <person name="Poulain J."/>
            <person name="De Berardinis V."/>
            <person name="Cruaud C."/>
            <person name="Duprat S."/>
            <person name="Brottier P."/>
            <person name="Coutanceau J.-P."/>
            <person name="Gouzy J."/>
            <person name="Parra G."/>
            <person name="Lardier G."/>
            <person name="Chapple C."/>
            <person name="McKernan K.J."/>
            <person name="McEwan P."/>
            <person name="Bosak S."/>
            <person name="Kellis M."/>
            <person name="Volff J.-N."/>
            <person name="Guigo R."/>
            <person name="Zody M.C."/>
            <person name="Mesirov J."/>
            <person name="Lindblad-Toh K."/>
            <person name="Birren B."/>
            <person name="Nusbaum C."/>
            <person name="Kahn D."/>
            <person name="Robinson-Rechavi M."/>
            <person name="Laudet V."/>
            <person name="Schachter V."/>
            <person name="Quetier F."/>
            <person name="Saurin W."/>
            <person name="Scarpelli C."/>
            <person name="Wincker P."/>
            <person name="Lander E.S."/>
            <person name="Weissenbach J."/>
            <person name="Roest Crollius H."/>
        </authorList>
    </citation>
    <scope>NUCLEOTIDE SEQUENCE [LARGE SCALE GENOMIC DNA]</scope>
</reference>
<evidence type="ECO:0000313" key="2">
    <source>
        <dbReference type="EMBL" id="CAF97149.1"/>
    </source>
</evidence>
<evidence type="ECO:0000256" key="1">
    <source>
        <dbReference type="SAM" id="MobiDB-lite"/>
    </source>
</evidence>
<dbReference type="KEGG" id="tng:GSTEN00014417G001"/>
<dbReference type="AlphaFoldDB" id="Q4SQD3"/>
<feature type="region of interest" description="Disordered" evidence="1">
    <location>
        <begin position="268"/>
        <end position="297"/>
    </location>
</feature>
<feature type="region of interest" description="Disordered" evidence="1">
    <location>
        <begin position="1"/>
        <end position="30"/>
    </location>
</feature>
<accession>Q4SQD3</accession>
<dbReference type="EMBL" id="CAAE01014533">
    <property type="protein sequence ID" value="CAF97149.1"/>
    <property type="molecule type" value="Genomic_DNA"/>
</dbReference>
<name>Q4SQD3_TETNG</name>
<feature type="compositionally biased region" description="Polar residues" evidence="1">
    <location>
        <begin position="1"/>
        <end position="25"/>
    </location>
</feature>
<proteinExistence type="predicted"/>
<reference evidence="2" key="2">
    <citation type="submission" date="2004-02" db="EMBL/GenBank/DDBJ databases">
        <authorList>
            <consortium name="Genoscope"/>
            <consortium name="Whitehead Institute Centre for Genome Research"/>
        </authorList>
    </citation>
    <scope>NUCLEOTIDE SEQUENCE</scope>
</reference>